<evidence type="ECO:0000256" key="9">
    <source>
        <dbReference type="ARBA" id="ARBA00023125"/>
    </source>
</evidence>
<dbReference type="NCBIfam" id="TIGR00348">
    <property type="entry name" value="hsdR"/>
    <property type="match status" value="1"/>
</dbReference>
<evidence type="ECO:0000256" key="10">
    <source>
        <dbReference type="RuleBase" id="RU364115"/>
    </source>
</evidence>
<dbReference type="PATRIC" id="fig|1348657.5.peg.1504"/>
<evidence type="ECO:0000313" key="14">
    <source>
        <dbReference type="Proteomes" id="UP000015455"/>
    </source>
</evidence>
<dbReference type="CDD" id="cd22332">
    <property type="entry name" value="HsdR_N"/>
    <property type="match status" value="1"/>
</dbReference>
<dbReference type="RefSeq" id="WP_021248930.1">
    <property type="nucleotide sequence ID" value="NZ_ATJV01000048.1"/>
</dbReference>
<evidence type="ECO:0000256" key="11">
    <source>
        <dbReference type="SAM" id="Coils"/>
    </source>
</evidence>
<dbReference type="eggNOG" id="COG0610">
    <property type="taxonomic scope" value="Bacteria"/>
</dbReference>
<dbReference type="Pfam" id="PF18766">
    <property type="entry name" value="SWI2_SNF2"/>
    <property type="match status" value="1"/>
</dbReference>
<dbReference type="OrthoDB" id="9758243at2"/>
<dbReference type="GO" id="GO:0005524">
    <property type="term" value="F:ATP binding"/>
    <property type="evidence" value="ECO:0007669"/>
    <property type="project" value="UniProtKB-KW"/>
</dbReference>
<dbReference type="InterPro" id="IPR040980">
    <property type="entry name" value="SWI2_SNF2"/>
</dbReference>
<keyword evidence="13" id="KW-0347">Helicase</keyword>
<dbReference type="GO" id="GO:0003677">
    <property type="term" value="F:DNA binding"/>
    <property type="evidence" value="ECO:0007669"/>
    <property type="project" value="UniProtKB-KW"/>
</dbReference>
<comment type="caution">
    <text evidence="13">The sequence shown here is derived from an EMBL/GenBank/DDBJ whole genome shotgun (WGS) entry which is preliminary data.</text>
</comment>
<evidence type="ECO:0000313" key="13">
    <source>
        <dbReference type="EMBL" id="EPZ16089.1"/>
    </source>
</evidence>
<evidence type="ECO:0000256" key="6">
    <source>
        <dbReference type="ARBA" id="ARBA00022759"/>
    </source>
</evidence>
<dbReference type="EMBL" id="ATJV01000048">
    <property type="protein sequence ID" value="EPZ16089.1"/>
    <property type="molecule type" value="Genomic_DNA"/>
</dbReference>
<dbReference type="GO" id="GO:0009035">
    <property type="term" value="F:type I site-specific deoxyribonuclease activity"/>
    <property type="evidence" value="ECO:0007669"/>
    <property type="project" value="UniProtKB-EC"/>
</dbReference>
<keyword evidence="4 10" id="KW-0547">Nucleotide-binding</keyword>
<name>T0ATE2_9RHOO</name>
<dbReference type="PROSITE" id="PS51192">
    <property type="entry name" value="HELICASE_ATP_BIND_1"/>
    <property type="match status" value="1"/>
</dbReference>
<dbReference type="Pfam" id="PF11867">
    <property type="entry name" value="T1RH-like_C"/>
    <property type="match status" value="1"/>
</dbReference>
<dbReference type="InterPro" id="IPR027417">
    <property type="entry name" value="P-loop_NTPase"/>
</dbReference>
<reference evidence="13 14" key="1">
    <citation type="submission" date="2013-06" db="EMBL/GenBank/DDBJ databases">
        <title>Draft genome sequence of Thauera terpenica.</title>
        <authorList>
            <person name="Liu B."/>
            <person name="Frostegard A.H."/>
            <person name="Shapleigh J.P."/>
        </authorList>
    </citation>
    <scope>NUCLEOTIDE SEQUENCE [LARGE SCALE GENOMIC DNA]</scope>
    <source>
        <strain evidence="13 14">58Eu</strain>
    </source>
</reference>
<keyword evidence="9 10" id="KW-0238">DNA-binding</keyword>
<evidence type="ECO:0000256" key="2">
    <source>
        <dbReference type="ARBA" id="ARBA00008598"/>
    </source>
</evidence>
<accession>T0ATE2</accession>
<dbReference type="REBASE" id="122426">
    <property type="entry name" value="Tte58ORF2655P"/>
</dbReference>
<dbReference type="InterPro" id="IPR014001">
    <property type="entry name" value="Helicase_ATP-bd"/>
</dbReference>
<evidence type="ECO:0000256" key="3">
    <source>
        <dbReference type="ARBA" id="ARBA00022722"/>
    </source>
</evidence>
<dbReference type="Gene3D" id="3.90.1570.50">
    <property type="match status" value="1"/>
</dbReference>
<dbReference type="PANTHER" id="PTHR30195">
    <property type="entry name" value="TYPE I SITE-SPECIFIC DEOXYRIBONUCLEASE PROTEIN SUBUNIT M AND R"/>
    <property type="match status" value="1"/>
</dbReference>
<dbReference type="InterPro" id="IPR055180">
    <property type="entry name" value="HsdR_RecA-like_helicase_dom_2"/>
</dbReference>
<dbReference type="InterPro" id="IPR004473">
    <property type="entry name" value="Restrct_endonuc_typeI_HsdR"/>
</dbReference>
<dbReference type="AlphaFoldDB" id="T0ATE2"/>
<keyword evidence="14" id="KW-1185">Reference proteome</keyword>
<feature type="domain" description="Helicase ATP-binding" evidence="12">
    <location>
        <begin position="303"/>
        <end position="486"/>
    </location>
</feature>
<gene>
    <name evidence="13" type="ORF">M622_02640</name>
</gene>
<keyword evidence="11" id="KW-0175">Coiled coil</keyword>
<evidence type="ECO:0000256" key="4">
    <source>
        <dbReference type="ARBA" id="ARBA00022741"/>
    </source>
</evidence>
<keyword evidence="5 10" id="KW-0680">Restriction system</keyword>
<dbReference type="GO" id="GO:0009307">
    <property type="term" value="P:DNA restriction-modification system"/>
    <property type="evidence" value="ECO:0007669"/>
    <property type="project" value="UniProtKB-KW"/>
</dbReference>
<evidence type="ECO:0000256" key="8">
    <source>
        <dbReference type="ARBA" id="ARBA00022840"/>
    </source>
</evidence>
<dbReference type="CDD" id="cd18800">
    <property type="entry name" value="SF2_C_EcoR124I-like"/>
    <property type="match status" value="1"/>
</dbReference>
<dbReference type="GO" id="GO:0004386">
    <property type="term" value="F:helicase activity"/>
    <property type="evidence" value="ECO:0007669"/>
    <property type="project" value="UniProtKB-KW"/>
</dbReference>
<evidence type="ECO:0000256" key="1">
    <source>
        <dbReference type="ARBA" id="ARBA00000851"/>
    </source>
</evidence>
<comment type="similarity">
    <text evidence="2 10">Belongs to the HsdR family.</text>
</comment>
<organism evidence="13 14">
    <name type="scientific">Thauera terpenica 58Eu</name>
    <dbReference type="NCBI Taxonomy" id="1348657"/>
    <lineage>
        <taxon>Bacteria</taxon>
        <taxon>Pseudomonadati</taxon>
        <taxon>Pseudomonadota</taxon>
        <taxon>Betaproteobacteria</taxon>
        <taxon>Rhodocyclales</taxon>
        <taxon>Zoogloeaceae</taxon>
        <taxon>Thauera</taxon>
    </lineage>
</organism>
<comment type="function">
    <text evidence="10">Subunit R is required for both nuclease and ATPase activities, but not for modification.</text>
</comment>
<dbReference type="CDD" id="cd18030">
    <property type="entry name" value="DEXHc_RE_I_HsdR"/>
    <property type="match status" value="1"/>
</dbReference>
<keyword evidence="7 10" id="KW-0378">Hydrolase</keyword>
<dbReference type="EC" id="3.1.21.3" evidence="10"/>
<evidence type="ECO:0000256" key="5">
    <source>
        <dbReference type="ARBA" id="ARBA00022747"/>
    </source>
</evidence>
<dbReference type="Pfam" id="PF22679">
    <property type="entry name" value="T1R_D3-like"/>
    <property type="match status" value="1"/>
</dbReference>
<dbReference type="Pfam" id="PF04313">
    <property type="entry name" value="HSDR_N"/>
    <property type="match status" value="1"/>
</dbReference>
<sequence>MLNEQQLEQHCIGWFQEAGWQFVHGPEIAPEGIHPERADYRQVILRDRLLAALARINPHMPAAALEQAVHAVHTLSAPQMVVRNRSFHRLLLSGVALEFADGEAKKTDLVHLIDFANPQLNEFVVINQFTVAGSKQPRRPDLVAFINGLPLAVIELKNPANEHTDVWDAFNQLQTYKDEISALFNSNVALVVSDGWTARVGSLTANAERMLPWRTLANEDDRPCVQLELETVVRGFFAPELFLDYIRHFVLFEQDGDAVIKKIAGYHQFHAVREAVRATVIAASSPAKGVLEVREERATYGKEVKPGSRKAGVVWHTQGSGKSITMACYAGKLLQQAQMKNPTLVVVTDRNDLDGQLFATFCAAADLLKTTPLQAGSRDELREMLASRQAGGIIFTTVQKFALLDAEDEHPLLSERANIVVISDEAHRSQYGMKGRLVQKSGRYVFGYAKHLRDALKNATFIGFTGTPIALEDKDTRAVFGDYVSIYDIQDAVDDGATVPIFYESRLARLDVKQSEIDALNAQVDEVVEDEEDLASREKTKSDWAALEKLVGAAPRLAQVAKDLVEHFETRSAALEGKAMIVGMSRDICAQLYTAIVSLRPHWHDDDPEKGAIKVVMTGSAADKELLQPHLTSRQVKKRLESRFKDASDPLKLVIVRDMWLTGFDAPCCHTMYVDKPMKGHNLMQAIARVNRVFKNKPGGLVVDYIGIASELKAALKTYTEAKGKGDPTHNAAEALAVLLEKMDVVRGMMHGCDYSGFETRAAALLVPCANHLLGLKDGKSRFLDTMVAVAKAYSLCGTLDEAAALRKEIAFFAAIKAAIAKYTTVDKKRSTAEQNSALKQILDNAIVADGVADIFALAGLDKPNIGLLSDEFLQDVRQMESRNLAVELLEKLLRDEIKARARNNVVQEKKYGERLLETLRKYHNRAIETAQVIEELIQMAKEFQAVLEREAALGLGQDEIAFYDALANNESAVRELGDDILKKIAVEITEKLRASTTVDWQVRESVRARLRILVRRCLQKWKYPPDSQADAVELVLKQAESLSNEWSQ</sequence>
<feature type="coiled-coil region" evidence="11">
    <location>
        <begin position="510"/>
        <end position="537"/>
    </location>
</feature>
<comment type="catalytic activity">
    <reaction evidence="1 10">
        <text>Endonucleolytic cleavage of DNA to give random double-stranded fragments with terminal 5'-phosphates, ATP is simultaneously hydrolyzed.</text>
        <dbReference type="EC" id="3.1.21.3"/>
    </reaction>
</comment>
<keyword evidence="8 10" id="KW-0067">ATP-binding</keyword>
<dbReference type="InterPro" id="IPR021810">
    <property type="entry name" value="T1RH-like_C"/>
</dbReference>
<dbReference type="PANTHER" id="PTHR30195:SF15">
    <property type="entry name" value="TYPE I RESTRICTION ENZYME HINDI ENDONUCLEASE SUBUNIT"/>
    <property type="match status" value="1"/>
</dbReference>
<keyword evidence="6" id="KW-0255">Endonuclease</keyword>
<dbReference type="InterPro" id="IPR051268">
    <property type="entry name" value="Type-I_R_enzyme_R_subunit"/>
</dbReference>
<dbReference type="Gene3D" id="3.40.50.300">
    <property type="entry name" value="P-loop containing nucleotide triphosphate hydrolases"/>
    <property type="match status" value="2"/>
</dbReference>
<dbReference type="SUPFAM" id="SSF52540">
    <property type="entry name" value="P-loop containing nucleoside triphosphate hydrolases"/>
    <property type="match status" value="1"/>
</dbReference>
<evidence type="ECO:0000256" key="7">
    <source>
        <dbReference type="ARBA" id="ARBA00022801"/>
    </source>
</evidence>
<protein>
    <recommendedName>
        <fullName evidence="10">Type I restriction enzyme endonuclease subunit</fullName>
        <shortName evidence="10">R protein</shortName>
        <ecNumber evidence="10">3.1.21.3</ecNumber>
    </recommendedName>
</protein>
<dbReference type="InterPro" id="IPR007409">
    <property type="entry name" value="Restrct_endonuc_type1_HsdR_N"/>
</dbReference>
<dbReference type="STRING" id="1348657.M622_02640"/>
<keyword evidence="3" id="KW-0540">Nuclease</keyword>
<comment type="subunit">
    <text evidence="10">The type I restriction/modification system is composed of three polypeptides R, M and S.</text>
</comment>
<dbReference type="SMART" id="SM00487">
    <property type="entry name" value="DEXDc"/>
    <property type="match status" value="1"/>
</dbReference>
<dbReference type="Proteomes" id="UP000015455">
    <property type="component" value="Unassembled WGS sequence"/>
</dbReference>
<proteinExistence type="inferred from homology"/>
<evidence type="ECO:0000259" key="12">
    <source>
        <dbReference type="PROSITE" id="PS51192"/>
    </source>
</evidence>